<evidence type="ECO:0000256" key="5">
    <source>
        <dbReference type="ARBA" id="ARBA00022741"/>
    </source>
</evidence>
<dbReference type="Gene3D" id="3.40.50.300">
    <property type="entry name" value="P-loop containing nucleotide triphosphate hydrolases"/>
    <property type="match status" value="2"/>
</dbReference>
<organism evidence="9 10">
    <name type="scientific">Actinokineospora guangxiensis</name>
    <dbReference type="NCBI Taxonomy" id="1490288"/>
    <lineage>
        <taxon>Bacteria</taxon>
        <taxon>Bacillati</taxon>
        <taxon>Actinomycetota</taxon>
        <taxon>Actinomycetes</taxon>
        <taxon>Pseudonocardiales</taxon>
        <taxon>Pseudonocardiaceae</taxon>
        <taxon>Actinokineospora</taxon>
    </lineage>
</organism>
<dbReference type="GO" id="GO:0005524">
    <property type="term" value="F:ATP binding"/>
    <property type="evidence" value="ECO:0007669"/>
    <property type="project" value="UniProtKB-KW"/>
</dbReference>
<evidence type="ECO:0000256" key="6">
    <source>
        <dbReference type="ARBA" id="ARBA00022840"/>
    </source>
</evidence>
<keyword evidence="3" id="KW-0813">Transport</keyword>
<keyword evidence="10" id="KW-1185">Reference proteome</keyword>
<comment type="similarity">
    <text evidence="2">Belongs to the ABC transporter superfamily.</text>
</comment>
<evidence type="ECO:0000256" key="2">
    <source>
        <dbReference type="ARBA" id="ARBA00005417"/>
    </source>
</evidence>
<dbReference type="Pfam" id="PF08352">
    <property type="entry name" value="oligo_HPY"/>
    <property type="match status" value="1"/>
</dbReference>
<feature type="domain" description="ABC transporter" evidence="8">
    <location>
        <begin position="7"/>
        <end position="253"/>
    </location>
</feature>
<dbReference type="InterPro" id="IPR003593">
    <property type="entry name" value="AAA+_ATPase"/>
</dbReference>
<proteinExistence type="inferred from homology"/>
<dbReference type="InterPro" id="IPR050388">
    <property type="entry name" value="ABC_Ni/Peptide_Import"/>
</dbReference>
<dbReference type="Proteomes" id="UP001596157">
    <property type="component" value="Unassembled WGS sequence"/>
</dbReference>
<keyword evidence="5" id="KW-0547">Nucleotide-binding</keyword>
<dbReference type="PROSITE" id="PS00211">
    <property type="entry name" value="ABC_TRANSPORTER_1"/>
    <property type="match status" value="2"/>
</dbReference>
<feature type="domain" description="ABC transporter" evidence="8">
    <location>
        <begin position="271"/>
        <end position="513"/>
    </location>
</feature>
<evidence type="ECO:0000313" key="10">
    <source>
        <dbReference type="Proteomes" id="UP001596157"/>
    </source>
</evidence>
<name>A0ABW0ETX3_9PSEU</name>
<comment type="caution">
    <text evidence="9">The sequence shown here is derived from an EMBL/GenBank/DDBJ whole genome shotgun (WGS) entry which is preliminary data.</text>
</comment>
<gene>
    <name evidence="9" type="ORF">ACFPM7_20880</name>
</gene>
<dbReference type="SMART" id="SM00382">
    <property type="entry name" value="AAA"/>
    <property type="match status" value="2"/>
</dbReference>
<protein>
    <submittedName>
        <fullName evidence="9">Dipeptide ABC transporter ATP-binding protein</fullName>
    </submittedName>
</protein>
<comment type="subcellular location">
    <subcellularLocation>
        <location evidence="1">Cell membrane</location>
        <topology evidence="1">Peripheral membrane protein</topology>
    </subcellularLocation>
</comment>
<evidence type="ECO:0000256" key="1">
    <source>
        <dbReference type="ARBA" id="ARBA00004202"/>
    </source>
</evidence>
<dbReference type="InterPro" id="IPR027417">
    <property type="entry name" value="P-loop_NTPase"/>
</dbReference>
<dbReference type="PROSITE" id="PS50893">
    <property type="entry name" value="ABC_TRANSPORTER_2"/>
    <property type="match status" value="2"/>
</dbReference>
<dbReference type="RefSeq" id="WP_378249361.1">
    <property type="nucleotide sequence ID" value="NZ_JBHSKF010000011.1"/>
</dbReference>
<keyword evidence="7" id="KW-0472">Membrane</keyword>
<keyword evidence="6 9" id="KW-0067">ATP-binding</keyword>
<dbReference type="NCBIfam" id="NF008453">
    <property type="entry name" value="PRK11308.1"/>
    <property type="match status" value="2"/>
</dbReference>
<evidence type="ECO:0000259" key="8">
    <source>
        <dbReference type="PROSITE" id="PS50893"/>
    </source>
</evidence>
<reference evidence="10" key="1">
    <citation type="journal article" date="2019" name="Int. J. Syst. Evol. Microbiol.">
        <title>The Global Catalogue of Microorganisms (GCM) 10K type strain sequencing project: providing services to taxonomists for standard genome sequencing and annotation.</title>
        <authorList>
            <consortium name="The Broad Institute Genomics Platform"/>
            <consortium name="The Broad Institute Genome Sequencing Center for Infectious Disease"/>
            <person name="Wu L."/>
            <person name="Ma J."/>
        </authorList>
    </citation>
    <scope>NUCLEOTIDE SEQUENCE [LARGE SCALE GENOMIC DNA]</scope>
    <source>
        <strain evidence="10">CCUG 59778</strain>
    </source>
</reference>
<evidence type="ECO:0000256" key="4">
    <source>
        <dbReference type="ARBA" id="ARBA00022475"/>
    </source>
</evidence>
<dbReference type="InterPro" id="IPR013563">
    <property type="entry name" value="Oligopep_ABC_C"/>
</dbReference>
<keyword evidence="4" id="KW-1003">Cell membrane</keyword>
<dbReference type="PANTHER" id="PTHR43297">
    <property type="entry name" value="OLIGOPEPTIDE TRANSPORT ATP-BINDING PROTEIN APPD"/>
    <property type="match status" value="1"/>
</dbReference>
<evidence type="ECO:0000256" key="7">
    <source>
        <dbReference type="ARBA" id="ARBA00023136"/>
    </source>
</evidence>
<dbReference type="NCBIfam" id="NF007739">
    <property type="entry name" value="PRK10419.1"/>
    <property type="match status" value="2"/>
</dbReference>
<dbReference type="InterPro" id="IPR003439">
    <property type="entry name" value="ABC_transporter-like_ATP-bd"/>
</dbReference>
<dbReference type="InterPro" id="IPR017871">
    <property type="entry name" value="ABC_transporter-like_CS"/>
</dbReference>
<accession>A0ABW0ETX3</accession>
<dbReference type="CDD" id="cd03257">
    <property type="entry name" value="ABC_NikE_OppD_transporters"/>
    <property type="match status" value="2"/>
</dbReference>
<dbReference type="Pfam" id="PF00005">
    <property type="entry name" value="ABC_tran"/>
    <property type="match status" value="2"/>
</dbReference>
<dbReference type="EMBL" id="JBHSKF010000011">
    <property type="protein sequence ID" value="MFC5289515.1"/>
    <property type="molecule type" value="Genomic_DNA"/>
</dbReference>
<dbReference type="NCBIfam" id="TIGR01727">
    <property type="entry name" value="oligo_HPY"/>
    <property type="match status" value="1"/>
</dbReference>
<evidence type="ECO:0000256" key="3">
    <source>
        <dbReference type="ARBA" id="ARBA00022448"/>
    </source>
</evidence>
<dbReference type="PANTHER" id="PTHR43297:SF2">
    <property type="entry name" value="DIPEPTIDE TRANSPORT ATP-BINDING PROTEIN DPPD"/>
    <property type="match status" value="1"/>
</dbReference>
<dbReference type="SUPFAM" id="SSF52540">
    <property type="entry name" value="P-loop containing nucleoside triphosphate hydrolases"/>
    <property type="match status" value="2"/>
</dbReference>
<evidence type="ECO:0000313" key="9">
    <source>
        <dbReference type="EMBL" id="MFC5289515.1"/>
    </source>
</evidence>
<sequence length="597" mass="62946">MNRLLEIRDLRVVYRHRGAEVTAVRGLSLDLDRGESLALVGESGSGKSATALAVLGLLPATAGVRGSVRLDGRELVGMSDRDLSAVRGARIGFVHQDPLGALTPVIPVGAQIAEAVAVHRPGIGRRAATARAVALLDSVGIAAKRAGALPHEFSGGMRQRVAIAAAIACDPDLIIADEPTSALDVTVQAQILDLLDDVRARTGAALLLITHDLGVVARSCDRVAVLHRGEMVEEGPVGPLFASPGSDRLRELVSAVDLPVRPDAPAGETVLRITGLRRHFRQGRATVRAVDGVDLDLAAGQALALLGESGCGKTTVLRQVIGLRAPQSGSVELFGRDLSALRRRDRADLRARVQVVTQDPTSSLNPVMDVADLIAEPLRIQGRGRAESRSRARELVELVGLPADCAARRPGQLSGGQRQRVAIARALAPGPRLVLLDEPVSALDMSLRAGIMDLLTDLRHRLGLAFLVVSHDLPLTRRSVERVAVMYSGKVVEAGPVADVLDTPSHPYTRALVAATPTLSPSARPVPLVGEPPDPLTRERGCAFRPRCPIHPVLSAVDRAVCAEVAPRPQPLAGKRVACHHARAAGAAQPSAVPVMR</sequence>